<name>A0A098G6C7_9GAMM</name>
<protein>
    <submittedName>
        <fullName evidence="1">Uncharacterized protein</fullName>
    </submittedName>
</protein>
<dbReference type="EMBL" id="LN614827">
    <property type="protein sequence ID" value="CEG58048.1"/>
    <property type="molecule type" value="Genomic_DNA"/>
</dbReference>
<accession>A0A098G6C7</accession>
<gene>
    <name evidence="1" type="ORF">LFA_2680</name>
</gene>
<dbReference type="HOGENOM" id="CLU_2369363_0_0_6"/>
<dbReference type="STRING" id="1212491.LFA_2680"/>
<dbReference type="AlphaFoldDB" id="A0A098G6C7"/>
<organism evidence="1 2">
    <name type="scientific">Legionella fallonii LLAP-10</name>
    <dbReference type="NCBI Taxonomy" id="1212491"/>
    <lineage>
        <taxon>Bacteria</taxon>
        <taxon>Pseudomonadati</taxon>
        <taxon>Pseudomonadota</taxon>
        <taxon>Gammaproteobacteria</taxon>
        <taxon>Legionellales</taxon>
        <taxon>Legionellaceae</taxon>
        <taxon>Legionella</taxon>
    </lineage>
</organism>
<sequence>MSGPSEESVGNNRYSTFQAQVKHTSLQPGVSSEFAHNTLLRLIKLLQKLEPTVNGPSVNLGTKEFNNKGLSALQECISSVDKQIQEKSESFSPRI</sequence>
<reference evidence="2" key="1">
    <citation type="submission" date="2014-09" db="EMBL/GenBank/DDBJ databases">
        <authorList>
            <person name="Gomez-Valero L."/>
        </authorList>
    </citation>
    <scope>NUCLEOTIDE SEQUENCE [LARGE SCALE GENOMIC DNA]</scope>
    <source>
        <strain evidence="2">ATCC700992</strain>
    </source>
</reference>
<dbReference type="KEGG" id="lfa:LFA_2680"/>
<dbReference type="Proteomes" id="UP000032430">
    <property type="component" value="Chromosome I"/>
</dbReference>
<proteinExistence type="predicted"/>
<dbReference type="RefSeq" id="WP_045096444.1">
    <property type="nucleotide sequence ID" value="NZ_LN614827.1"/>
</dbReference>
<evidence type="ECO:0000313" key="2">
    <source>
        <dbReference type="Proteomes" id="UP000032430"/>
    </source>
</evidence>
<keyword evidence="2" id="KW-1185">Reference proteome</keyword>
<evidence type="ECO:0000313" key="1">
    <source>
        <dbReference type="EMBL" id="CEG58048.1"/>
    </source>
</evidence>